<evidence type="ECO:0000313" key="2">
    <source>
        <dbReference type="Proteomes" id="UP001595803"/>
    </source>
</evidence>
<proteinExistence type="predicted"/>
<reference evidence="2" key="1">
    <citation type="journal article" date="2019" name="Int. J. Syst. Evol. Microbiol.">
        <title>The Global Catalogue of Microorganisms (GCM) 10K type strain sequencing project: providing services to taxonomists for standard genome sequencing and annotation.</title>
        <authorList>
            <consortium name="The Broad Institute Genomics Platform"/>
            <consortium name="The Broad Institute Genome Sequencing Center for Infectious Disease"/>
            <person name="Wu L."/>
            <person name="Ma J."/>
        </authorList>
    </citation>
    <scope>NUCLEOTIDE SEQUENCE [LARGE SCALE GENOMIC DNA]</scope>
    <source>
        <strain evidence="2">CCTCC AB 2017081</strain>
    </source>
</reference>
<dbReference type="Proteomes" id="UP001595803">
    <property type="component" value="Unassembled WGS sequence"/>
</dbReference>
<dbReference type="EMBL" id="JBHRZG010000006">
    <property type="protein sequence ID" value="MFC3832379.1"/>
    <property type="molecule type" value="Genomic_DNA"/>
</dbReference>
<organism evidence="1 2">
    <name type="scientific">Deinococcus rufus</name>
    <dbReference type="NCBI Taxonomy" id="2136097"/>
    <lineage>
        <taxon>Bacteria</taxon>
        <taxon>Thermotogati</taxon>
        <taxon>Deinococcota</taxon>
        <taxon>Deinococci</taxon>
        <taxon>Deinococcales</taxon>
        <taxon>Deinococcaceae</taxon>
        <taxon>Deinococcus</taxon>
    </lineage>
</organism>
<accession>A0ABV7Z5P4</accession>
<sequence length="144" mass="16572">MDDPASKNLPVQAFVFPEGTDTDHFTDGFLDNVNEILEVVWPDAYLATLVHVIENERTLRERFVKLLRAECFESLWLPSGIEISAARIDADADFQDRLKVDAVNFAVSRDYFQLVYIEPQMFGEHVMFADLDDQRRISDVWCPG</sequence>
<protein>
    <submittedName>
        <fullName evidence="1">Uncharacterized protein</fullName>
    </submittedName>
</protein>
<name>A0ABV7Z5P4_9DEIO</name>
<evidence type="ECO:0000313" key="1">
    <source>
        <dbReference type="EMBL" id="MFC3832379.1"/>
    </source>
</evidence>
<keyword evidence="2" id="KW-1185">Reference proteome</keyword>
<gene>
    <name evidence="1" type="ORF">ACFOSB_05870</name>
</gene>
<dbReference type="RefSeq" id="WP_322474215.1">
    <property type="nucleotide sequence ID" value="NZ_JBHRZG010000006.1"/>
</dbReference>
<comment type="caution">
    <text evidence="1">The sequence shown here is derived from an EMBL/GenBank/DDBJ whole genome shotgun (WGS) entry which is preliminary data.</text>
</comment>